<keyword evidence="1" id="KW-0813">Transport</keyword>
<dbReference type="PANTHER" id="PTHR42788:SF13">
    <property type="entry name" value="ALIPHATIC SULFONATES IMPORT ATP-BINDING PROTEIN SSUB"/>
    <property type="match status" value="1"/>
</dbReference>
<proteinExistence type="predicted"/>
<keyword evidence="3 5" id="KW-0067">ATP-binding</keyword>
<evidence type="ECO:0000313" key="6">
    <source>
        <dbReference type="Proteomes" id="UP000293142"/>
    </source>
</evidence>
<gene>
    <name evidence="5" type="ORF">EYB31_35825</name>
</gene>
<dbReference type="PANTHER" id="PTHR42788">
    <property type="entry name" value="TAURINE IMPORT ATP-BINDING PROTEIN-RELATED"/>
    <property type="match status" value="1"/>
</dbReference>
<dbReference type="InterPro" id="IPR003439">
    <property type="entry name" value="ABC_transporter-like_ATP-bd"/>
</dbReference>
<dbReference type="Proteomes" id="UP000293142">
    <property type="component" value="Unassembled WGS sequence"/>
</dbReference>
<keyword evidence="2" id="KW-0547">Nucleotide-binding</keyword>
<dbReference type="GO" id="GO:0005524">
    <property type="term" value="F:ATP binding"/>
    <property type="evidence" value="ECO:0007669"/>
    <property type="project" value="UniProtKB-KW"/>
</dbReference>
<dbReference type="SMART" id="SM00382">
    <property type="entry name" value="AAA"/>
    <property type="match status" value="1"/>
</dbReference>
<feature type="domain" description="ABC transporter" evidence="4">
    <location>
        <begin position="6"/>
        <end position="229"/>
    </location>
</feature>
<evidence type="ECO:0000256" key="2">
    <source>
        <dbReference type="ARBA" id="ARBA00022741"/>
    </source>
</evidence>
<organism evidence="5 6">
    <name type="scientific">Paenibacillus thalictri</name>
    <dbReference type="NCBI Taxonomy" id="2527873"/>
    <lineage>
        <taxon>Bacteria</taxon>
        <taxon>Bacillati</taxon>
        <taxon>Bacillota</taxon>
        <taxon>Bacilli</taxon>
        <taxon>Bacillales</taxon>
        <taxon>Paenibacillaceae</taxon>
        <taxon>Paenibacillus</taxon>
    </lineage>
</organism>
<dbReference type="GO" id="GO:0016887">
    <property type="term" value="F:ATP hydrolysis activity"/>
    <property type="evidence" value="ECO:0007669"/>
    <property type="project" value="InterPro"/>
</dbReference>
<dbReference type="OrthoDB" id="18967at2"/>
<dbReference type="AlphaFoldDB" id="A0A4Q9DFL0"/>
<dbReference type="Pfam" id="PF00005">
    <property type="entry name" value="ABC_tran"/>
    <property type="match status" value="1"/>
</dbReference>
<evidence type="ECO:0000313" key="5">
    <source>
        <dbReference type="EMBL" id="TBL69411.1"/>
    </source>
</evidence>
<dbReference type="PROSITE" id="PS00211">
    <property type="entry name" value="ABC_TRANSPORTER_1"/>
    <property type="match status" value="1"/>
</dbReference>
<dbReference type="SUPFAM" id="SSF52540">
    <property type="entry name" value="P-loop containing nucleoside triphosphate hydrolases"/>
    <property type="match status" value="1"/>
</dbReference>
<dbReference type="InterPro" id="IPR017871">
    <property type="entry name" value="ABC_transporter-like_CS"/>
</dbReference>
<protein>
    <submittedName>
        <fullName evidence="5">ABC transporter ATP-binding protein</fullName>
    </submittedName>
</protein>
<dbReference type="Gene3D" id="3.40.50.300">
    <property type="entry name" value="P-loop containing nucleotide triphosphate hydrolases"/>
    <property type="match status" value="1"/>
</dbReference>
<dbReference type="PROSITE" id="PS50893">
    <property type="entry name" value="ABC_TRANSPORTER_2"/>
    <property type="match status" value="1"/>
</dbReference>
<accession>A0A4Q9DFL0</accession>
<evidence type="ECO:0000256" key="1">
    <source>
        <dbReference type="ARBA" id="ARBA00022448"/>
    </source>
</evidence>
<evidence type="ECO:0000259" key="4">
    <source>
        <dbReference type="PROSITE" id="PS50893"/>
    </source>
</evidence>
<name>A0A4Q9DFL0_9BACL</name>
<dbReference type="InterPro" id="IPR003593">
    <property type="entry name" value="AAA+_ATPase"/>
</dbReference>
<comment type="caution">
    <text evidence="5">The sequence shown here is derived from an EMBL/GenBank/DDBJ whole genome shotgun (WGS) entry which is preliminary data.</text>
</comment>
<sequence length="247" mass="27610">MSTTAIRIEDVNKIYKSSGGREVQALTHINLDVQKSEFISIIGPSGCGKSTLLRILANLDTPSSGSIQWETSADHIGFVFQDATLLPWKTVYQNVMFPLEVKKMATKENIANLDKLLELAGLKGFEKAYPRELSGGMRQRVSIVRALSYNPDVLLMDEPFGALDALTRDKMGIELLRIWNETKKTILFVTHSISEAAFLSDRVIVMSPRPGKIDEIIDIDLPRPREVDVKETAEFGSYVKKLREVLG</sequence>
<dbReference type="CDD" id="cd03293">
    <property type="entry name" value="ABC_NrtD_SsuB_transporters"/>
    <property type="match status" value="1"/>
</dbReference>
<keyword evidence="6" id="KW-1185">Reference proteome</keyword>
<reference evidence="5 6" key="1">
    <citation type="submission" date="2019-02" db="EMBL/GenBank/DDBJ databases">
        <title>Paenibacillus sp. nov., isolated from surface-sterilized tissue of Thalictrum simplex L.</title>
        <authorList>
            <person name="Tuo L."/>
        </authorList>
    </citation>
    <scope>NUCLEOTIDE SEQUENCE [LARGE SCALE GENOMIC DNA]</scope>
    <source>
        <strain evidence="5 6">N2SHLJ1</strain>
    </source>
</reference>
<dbReference type="EMBL" id="SIRE01000038">
    <property type="protein sequence ID" value="TBL69411.1"/>
    <property type="molecule type" value="Genomic_DNA"/>
</dbReference>
<evidence type="ECO:0000256" key="3">
    <source>
        <dbReference type="ARBA" id="ARBA00022840"/>
    </source>
</evidence>
<dbReference type="InterPro" id="IPR050166">
    <property type="entry name" value="ABC_transporter_ATP-bind"/>
</dbReference>
<dbReference type="InterPro" id="IPR027417">
    <property type="entry name" value="P-loop_NTPase"/>
</dbReference>